<dbReference type="InterPro" id="IPR038765">
    <property type="entry name" value="Papain-like_cys_pep_sf"/>
</dbReference>
<evidence type="ECO:0000256" key="1">
    <source>
        <dbReference type="ARBA" id="ARBA00007074"/>
    </source>
</evidence>
<evidence type="ECO:0000259" key="5">
    <source>
        <dbReference type="PROSITE" id="PS51935"/>
    </source>
</evidence>
<evidence type="ECO:0000256" key="2">
    <source>
        <dbReference type="ARBA" id="ARBA00022670"/>
    </source>
</evidence>
<comment type="caution">
    <text evidence="6">The sequence shown here is derived from an EMBL/GenBank/DDBJ whole genome shotgun (WGS) entry which is preliminary data.</text>
</comment>
<evidence type="ECO:0000313" key="6">
    <source>
        <dbReference type="EMBL" id="KIE47312.1"/>
    </source>
</evidence>
<keyword evidence="3" id="KW-0378">Hydrolase</keyword>
<gene>
    <name evidence="6" type="ORF">U732_1187</name>
</gene>
<proteinExistence type="inferred from homology"/>
<dbReference type="InterPro" id="IPR000064">
    <property type="entry name" value="NLP_P60_dom"/>
</dbReference>
<organism evidence="6 7">
    <name type="scientific">Clostridium argentinense CDC 2741</name>
    <dbReference type="NCBI Taxonomy" id="1418104"/>
    <lineage>
        <taxon>Bacteria</taxon>
        <taxon>Bacillati</taxon>
        <taxon>Bacillota</taxon>
        <taxon>Clostridia</taxon>
        <taxon>Eubacteriales</taxon>
        <taxon>Clostridiaceae</taxon>
        <taxon>Clostridium</taxon>
    </lineage>
</organism>
<dbReference type="OrthoDB" id="9808890at2"/>
<feature type="domain" description="NlpC/P60" evidence="5">
    <location>
        <begin position="75"/>
        <end position="197"/>
    </location>
</feature>
<name>A0A0C1R1L3_9CLOT</name>
<protein>
    <submittedName>
        <fullName evidence="6">NlpC/P60 family protein</fullName>
    </submittedName>
</protein>
<dbReference type="InterPro" id="IPR051202">
    <property type="entry name" value="Peptidase_C40"/>
</dbReference>
<dbReference type="Proteomes" id="UP000031366">
    <property type="component" value="Unassembled WGS sequence"/>
</dbReference>
<dbReference type="STRING" id="29341.RSJ17_14260"/>
<evidence type="ECO:0000313" key="7">
    <source>
        <dbReference type="Proteomes" id="UP000031366"/>
    </source>
</evidence>
<dbReference type="Gene3D" id="3.90.1720.10">
    <property type="entry name" value="endopeptidase domain like (from Nostoc punctiforme)"/>
    <property type="match status" value="1"/>
</dbReference>
<dbReference type="PROSITE" id="PS51935">
    <property type="entry name" value="NLPC_P60"/>
    <property type="match status" value="1"/>
</dbReference>
<dbReference type="EMBL" id="AYSO01000015">
    <property type="protein sequence ID" value="KIE47312.1"/>
    <property type="molecule type" value="Genomic_DNA"/>
</dbReference>
<sequence>MLNMKKTCGLLLNLMLFIFAITLINCKSVQATETPKKKNEIILRSANLSTDKTIKVPNRTLENKRLSRGGSESTPEVAYDIVDLACTKLGSPYVWAATGPEVFDCSGFTKYVFSNYGIDLPHYTGSQIRYGKGVSRPGLEPGDLVFFNTDGYSVSHVGIYTGNGQFIHAASGNGRVIISDLGEDYYSTRYVGARRMF</sequence>
<keyword evidence="2" id="KW-0645">Protease</keyword>
<dbReference type="AlphaFoldDB" id="A0A0C1R1L3"/>
<keyword evidence="4" id="KW-0788">Thiol protease</keyword>
<comment type="similarity">
    <text evidence="1">Belongs to the peptidase C40 family.</text>
</comment>
<keyword evidence="7" id="KW-1185">Reference proteome</keyword>
<dbReference type="RefSeq" id="WP_052268032.1">
    <property type="nucleotide sequence ID" value="NZ_AYSO01000015.1"/>
</dbReference>
<reference evidence="6 7" key="1">
    <citation type="journal article" date="2015" name="Infect. Genet. Evol.">
        <title>Genomic sequences of six botulinum neurotoxin-producing strains representing three clostridial species illustrate the mobility and diversity of botulinum neurotoxin genes.</title>
        <authorList>
            <person name="Smith T.J."/>
            <person name="Hill K.K."/>
            <person name="Xie G."/>
            <person name="Foley B.T."/>
            <person name="Williamson C.H."/>
            <person name="Foster J.T."/>
            <person name="Johnson S.L."/>
            <person name="Chertkov O."/>
            <person name="Teshima H."/>
            <person name="Gibbons H.S."/>
            <person name="Johnsky L.A."/>
            <person name="Karavis M.A."/>
            <person name="Smith L.A."/>
        </authorList>
    </citation>
    <scope>NUCLEOTIDE SEQUENCE [LARGE SCALE GENOMIC DNA]</scope>
    <source>
        <strain evidence="6 7">CDC 2741</strain>
    </source>
</reference>
<dbReference type="SUPFAM" id="SSF54001">
    <property type="entry name" value="Cysteine proteinases"/>
    <property type="match status" value="1"/>
</dbReference>
<dbReference type="GO" id="GO:0006508">
    <property type="term" value="P:proteolysis"/>
    <property type="evidence" value="ECO:0007669"/>
    <property type="project" value="UniProtKB-KW"/>
</dbReference>
<dbReference type="PANTHER" id="PTHR47053:SF1">
    <property type="entry name" value="MUREIN DD-ENDOPEPTIDASE MEPH-RELATED"/>
    <property type="match status" value="1"/>
</dbReference>
<dbReference type="GO" id="GO:0008234">
    <property type="term" value="F:cysteine-type peptidase activity"/>
    <property type="evidence" value="ECO:0007669"/>
    <property type="project" value="UniProtKB-KW"/>
</dbReference>
<evidence type="ECO:0000256" key="3">
    <source>
        <dbReference type="ARBA" id="ARBA00022801"/>
    </source>
</evidence>
<dbReference type="PANTHER" id="PTHR47053">
    <property type="entry name" value="MUREIN DD-ENDOPEPTIDASE MEPH-RELATED"/>
    <property type="match status" value="1"/>
</dbReference>
<accession>A0A0C1R1L3</accession>
<dbReference type="Pfam" id="PF00877">
    <property type="entry name" value="NLPC_P60"/>
    <property type="match status" value="1"/>
</dbReference>
<evidence type="ECO:0000256" key="4">
    <source>
        <dbReference type="ARBA" id="ARBA00022807"/>
    </source>
</evidence>